<dbReference type="Pfam" id="PF18718">
    <property type="entry name" value="CxC5"/>
    <property type="match status" value="1"/>
</dbReference>
<dbReference type="STRING" id="870435.A0A0C3IPK5"/>
<dbReference type="AlphaFoldDB" id="A0A0C3IPK5"/>
<name>A0A0C3IPK5_PISTI</name>
<organism evidence="3 4">
    <name type="scientific">Pisolithus tinctorius Marx 270</name>
    <dbReference type="NCBI Taxonomy" id="870435"/>
    <lineage>
        <taxon>Eukaryota</taxon>
        <taxon>Fungi</taxon>
        <taxon>Dikarya</taxon>
        <taxon>Basidiomycota</taxon>
        <taxon>Agaricomycotina</taxon>
        <taxon>Agaricomycetes</taxon>
        <taxon>Agaricomycetidae</taxon>
        <taxon>Boletales</taxon>
        <taxon>Sclerodermatineae</taxon>
        <taxon>Pisolithaceae</taxon>
        <taxon>Pisolithus</taxon>
    </lineage>
</organism>
<evidence type="ECO:0008006" key="5">
    <source>
        <dbReference type="Google" id="ProtNLM"/>
    </source>
</evidence>
<proteinExistence type="predicted"/>
<evidence type="ECO:0000313" key="3">
    <source>
        <dbReference type="EMBL" id="KIN98847.1"/>
    </source>
</evidence>
<keyword evidence="4" id="KW-1185">Reference proteome</keyword>
<gene>
    <name evidence="3" type="ORF">M404DRAFT_30999</name>
</gene>
<evidence type="ECO:0000313" key="4">
    <source>
        <dbReference type="Proteomes" id="UP000054217"/>
    </source>
</evidence>
<dbReference type="Pfam" id="PF18721">
    <property type="entry name" value="CxC6"/>
    <property type="match status" value="1"/>
</dbReference>
<dbReference type="Proteomes" id="UP000054217">
    <property type="component" value="Unassembled WGS sequence"/>
</dbReference>
<reference evidence="3 4" key="1">
    <citation type="submission" date="2014-04" db="EMBL/GenBank/DDBJ databases">
        <authorList>
            <consortium name="DOE Joint Genome Institute"/>
            <person name="Kuo A."/>
            <person name="Kohler A."/>
            <person name="Costa M.D."/>
            <person name="Nagy L.G."/>
            <person name="Floudas D."/>
            <person name="Copeland A."/>
            <person name="Barry K.W."/>
            <person name="Cichocki N."/>
            <person name="Veneault-Fourrey C."/>
            <person name="LaButti K."/>
            <person name="Lindquist E.A."/>
            <person name="Lipzen A."/>
            <person name="Lundell T."/>
            <person name="Morin E."/>
            <person name="Murat C."/>
            <person name="Sun H."/>
            <person name="Tunlid A."/>
            <person name="Henrissat B."/>
            <person name="Grigoriev I.V."/>
            <person name="Hibbett D.S."/>
            <person name="Martin F."/>
            <person name="Nordberg H.P."/>
            <person name="Cantor M.N."/>
            <person name="Hua S.X."/>
        </authorList>
    </citation>
    <scope>NUCLEOTIDE SEQUENCE [LARGE SCALE GENOMIC DNA]</scope>
    <source>
        <strain evidence="3 4">Marx 270</strain>
    </source>
</reference>
<sequence length="659" mass="75576">MLLVALLKRLERNPFLQTTTVSQLVLFITLSANLKRNIIVAQSSHHPSDVPPSILPDSVVAFLAKATSMSLESVQCIWPLLNDIVWDFPPESEHQQSTRDLFRLYGWPHDLTLKALYPPTNCCENMECSRTSELRKVEARQVVVYTLNGCEPAWAIHLYCKDCRCNYHHNYYVCDGQRTYYKGIPTFLQVSEHRFVERQLAEMWTNQHLFGSCSATNCSTIFMTTFAHEASSVFEDVGWPFSPTLSAVHVWDTFVLLALLRDHASRDEVLIIPHTGDQRNCFDMAMQERNERIVYHGQDEIDHYCDGCMWVYEEDQDGTPELRKCQVIVSDGVTLGHPCCGQYRCTAPLQNVCDRFCWAHYSMHDVCAVNGCEQPVTQGSKTCNDSLHSCMETMSIAKGKSAFSLTERLLRHRVTYPKDAAGHENESLTDGSRDDLEENHKWFTVSGMEVRHHFKRSEGCVGVNDEEPCPTKSDQGRELRAQFGRRRTHNEQTLVCPCGIIIGRATFFGAEAVSNVIDFVKKAFSVPRAHKPEHFIYDTACDAKRQVEACGDPWWRDVGMCVDVWHLLNKHKTTHDYFQKNCNPADYLELMNDDNTGWWFNTSVAEQVNVWLGSYHAICREMLPVKYNFFLDEMICLRNCVTVRRLEAKGWSPRHAPPL</sequence>
<feature type="domain" description="CxC6 like cysteine cluster associated with KDZ" evidence="2">
    <location>
        <begin position="329"/>
        <end position="393"/>
    </location>
</feature>
<dbReference type="EMBL" id="KN832011">
    <property type="protein sequence ID" value="KIN98847.1"/>
    <property type="molecule type" value="Genomic_DNA"/>
</dbReference>
<accession>A0A0C3IPK5</accession>
<dbReference type="InParanoid" id="A0A0C3IPK5"/>
<evidence type="ECO:0000259" key="1">
    <source>
        <dbReference type="Pfam" id="PF18718"/>
    </source>
</evidence>
<dbReference type="HOGENOM" id="CLU_004966_4_0_1"/>
<dbReference type="OrthoDB" id="2639189at2759"/>
<evidence type="ECO:0000259" key="2">
    <source>
        <dbReference type="Pfam" id="PF18721"/>
    </source>
</evidence>
<dbReference type="InterPro" id="IPR041539">
    <property type="entry name" value="CxC5"/>
</dbReference>
<reference evidence="4" key="2">
    <citation type="submission" date="2015-01" db="EMBL/GenBank/DDBJ databases">
        <title>Evolutionary Origins and Diversification of the Mycorrhizal Mutualists.</title>
        <authorList>
            <consortium name="DOE Joint Genome Institute"/>
            <consortium name="Mycorrhizal Genomics Consortium"/>
            <person name="Kohler A."/>
            <person name="Kuo A."/>
            <person name="Nagy L.G."/>
            <person name="Floudas D."/>
            <person name="Copeland A."/>
            <person name="Barry K.W."/>
            <person name="Cichocki N."/>
            <person name="Veneault-Fourrey C."/>
            <person name="LaButti K."/>
            <person name="Lindquist E.A."/>
            <person name="Lipzen A."/>
            <person name="Lundell T."/>
            <person name="Morin E."/>
            <person name="Murat C."/>
            <person name="Riley R."/>
            <person name="Ohm R."/>
            <person name="Sun H."/>
            <person name="Tunlid A."/>
            <person name="Henrissat B."/>
            <person name="Grigoriev I.V."/>
            <person name="Hibbett D.S."/>
            <person name="Martin F."/>
        </authorList>
    </citation>
    <scope>NUCLEOTIDE SEQUENCE [LARGE SCALE GENOMIC DNA]</scope>
    <source>
        <strain evidence="4">Marx 270</strain>
    </source>
</reference>
<dbReference type="InterPro" id="IPR040898">
    <property type="entry name" value="CxC6"/>
</dbReference>
<protein>
    <recommendedName>
        <fullName evidence="5">CxC5 like cysteine cluster associated with KDZ domain-containing protein</fullName>
    </recommendedName>
</protein>
<feature type="domain" description="CxC5 like cysteine cluster associated with KDZ" evidence="1">
    <location>
        <begin position="114"/>
        <end position="226"/>
    </location>
</feature>